<evidence type="ECO:0000256" key="1">
    <source>
        <dbReference type="SAM" id="Phobius"/>
    </source>
</evidence>
<keyword evidence="1" id="KW-1133">Transmembrane helix</keyword>
<evidence type="ECO:0000313" key="2">
    <source>
        <dbReference type="EMBL" id="RKM99226.1"/>
    </source>
</evidence>
<evidence type="ECO:0000313" key="3">
    <source>
        <dbReference type="Proteomes" id="UP000028058"/>
    </source>
</evidence>
<dbReference type="EMBL" id="JNAD02000001">
    <property type="protein sequence ID" value="RKM99226.1"/>
    <property type="molecule type" value="Genomic_DNA"/>
</dbReference>
<feature type="transmembrane region" description="Helical" evidence="1">
    <location>
        <begin position="14"/>
        <end position="32"/>
    </location>
</feature>
<reference evidence="2 3" key="1">
    <citation type="journal article" date="2014" name="Genome Announc.">
        <title>Draft Genome Sequence of Streptomyces fradiae ATCC 19609, a Strain Highly Sensitive to Antibiotics.</title>
        <authorList>
            <person name="Bekker O.B."/>
            <person name="Klimina K.M."/>
            <person name="Vatlin A.A."/>
            <person name="Zakharevich N.V."/>
            <person name="Kasianov A.S."/>
            <person name="Danilenko V.N."/>
        </authorList>
    </citation>
    <scope>NUCLEOTIDE SEQUENCE [LARGE SCALE GENOMIC DNA]</scope>
    <source>
        <strain evidence="2 3">ATCC 19609</strain>
    </source>
</reference>
<comment type="caution">
    <text evidence="2">The sequence shown here is derived from an EMBL/GenBank/DDBJ whole genome shotgun (WGS) entry which is preliminary data.</text>
</comment>
<dbReference type="OrthoDB" id="4278171at2"/>
<dbReference type="AlphaFoldDB" id="A0A3M8FD52"/>
<keyword evidence="3" id="KW-1185">Reference proteome</keyword>
<sequence>MPNENGRARLGRKILIPVLAVGILAAGAHLWLNTNLFGREDVCGGLVSTDSAEAVFSRPGRVSDRDGLDDRPRDRLHFRCTVESSSFLPGSDIERISLSGSRERGDFVFTEEGRWPSPATMSFFSGGATGGVGDHHGWVLLPGACTTADGPAVIEGYVPKGSDPVEVARLLTQVANHAAERADCAAERPLTAPGTLDTAPEPRPVRDGAVCGLPGLRFPGPDTPAEVTETVQDHRGGIWACEVTGYATYSVTQEPRMVAAIRSSPGFTEQPRVAGLEVSGFDSGHLVADCAGTPTYFSLEFDLGYTSAIGDPRTPRVRALLDNFAEVVGKRFGCSTATS</sequence>
<dbReference type="RefSeq" id="WP_043473361.1">
    <property type="nucleotide sequence ID" value="NZ_CP134822.1"/>
</dbReference>
<protein>
    <submittedName>
        <fullName evidence="2">Uncharacterized protein</fullName>
    </submittedName>
</protein>
<gene>
    <name evidence="2" type="ORF">SFRA_003290</name>
</gene>
<organism evidence="2 3">
    <name type="scientific">Streptomyces xinghaiensis</name>
    <dbReference type="NCBI Taxonomy" id="1038928"/>
    <lineage>
        <taxon>Bacteria</taxon>
        <taxon>Bacillati</taxon>
        <taxon>Actinomycetota</taxon>
        <taxon>Actinomycetes</taxon>
        <taxon>Kitasatosporales</taxon>
        <taxon>Streptomycetaceae</taxon>
        <taxon>Streptomyces</taxon>
    </lineage>
</organism>
<keyword evidence="1" id="KW-0472">Membrane</keyword>
<accession>A0A3M8FD52</accession>
<name>A0A3M8FD52_9ACTN</name>
<keyword evidence="1" id="KW-0812">Transmembrane</keyword>
<dbReference type="Proteomes" id="UP000028058">
    <property type="component" value="Unassembled WGS sequence"/>
</dbReference>
<proteinExistence type="predicted"/>